<dbReference type="InterPro" id="IPR036737">
    <property type="entry name" value="OmpA-like_sf"/>
</dbReference>
<dbReference type="InterPro" id="IPR006665">
    <property type="entry name" value="OmpA-like"/>
</dbReference>
<keyword evidence="2" id="KW-1133">Transmembrane helix</keyword>
<dbReference type="PANTHER" id="PTHR30329">
    <property type="entry name" value="STATOR ELEMENT OF FLAGELLAR MOTOR COMPLEX"/>
    <property type="match status" value="1"/>
</dbReference>
<sequence>MSGTRTWFPVIAVLVTGLLAVGVVEWQGPALRAHLTSGAIPAADPAGLQGSLDRVLLAHPITFAPDSADPLDPRGLTEVARLLGTAPPGTTFEIGGHAAAGPGSEATALALSRARAERVARALSAAGVPSNRLIPRAYGDTRPTGRGDERRVEIAVR</sequence>
<feature type="transmembrane region" description="Helical" evidence="2">
    <location>
        <begin position="6"/>
        <end position="24"/>
    </location>
</feature>
<reference evidence="4" key="1">
    <citation type="submission" date="2022-11" db="EMBL/GenBank/DDBJ databases">
        <authorList>
            <person name="Mo P."/>
        </authorList>
    </citation>
    <scope>NUCLEOTIDE SEQUENCE</scope>
    <source>
        <strain evidence="4">HUAS 11-8</strain>
    </source>
</reference>
<dbReference type="InterPro" id="IPR050330">
    <property type="entry name" value="Bact_OuterMem_StrucFunc"/>
</dbReference>
<dbReference type="EMBL" id="CP113836">
    <property type="protein sequence ID" value="WAL66221.1"/>
    <property type="molecule type" value="Genomic_DNA"/>
</dbReference>
<evidence type="ECO:0000256" key="2">
    <source>
        <dbReference type="SAM" id="Phobius"/>
    </source>
</evidence>
<name>A0ABY7B1N5_9PSEU</name>
<dbReference type="Pfam" id="PF00691">
    <property type="entry name" value="OmpA"/>
    <property type="match status" value="1"/>
</dbReference>
<dbReference type="RefSeq" id="WP_268756358.1">
    <property type="nucleotide sequence ID" value="NZ_CP113836.1"/>
</dbReference>
<accession>A0ABY7B1N5</accession>
<gene>
    <name evidence="4" type="ORF">ORV05_36205</name>
</gene>
<evidence type="ECO:0000313" key="5">
    <source>
        <dbReference type="Proteomes" id="UP001163203"/>
    </source>
</evidence>
<keyword evidence="1 2" id="KW-0472">Membrane</keyword>
<protein>
    <submittedName>
        <fullName evidence="4">OmpA family protein</fullName>
    </submittedName>
</protein>
<feature type="domain" description="OmpA-like" evidence="3">
    <location>
        <begin position="50"/>
        <end position="157"/>
    </location>
</feature>
<dbReference type="Proteomes" id="UP001163203">
    <property type="component" value="Chromosome"/>
</dbReference>
<dbReference type="PANTHER" id="PTHR30329:SF21">
    <property type="entry name" value="LIPOPROTEIN YIAD-RELATED"/>
    <property type="match status" value="1"/>
</dbReference>
<evidence type="ECO:0000259" key="3">
    <source>
        <dbReference type="PROSITE" id="PS51123"/>
    </source>
</evidence>
<organism evidence="4 5">
    <name type="scientific">Amycolatopsis cynarae</name>
    <dbReference type="NCBI Taxonomy" id="2995223"/>
    <lineage>
        <taxon>Bacteria</taxon>
        <taxon>Bacillati</taxon>
        <taxon>Actinomycetota</taxon>
        <taxon>Actinomycetes</taxon>
        <taxon>Pseudonocardiales</taxon>
        <taxon>Pseudonocardiaceae</taxon>
        <taxon>Amycolatopsis</taxon>
    </lineage>
</organism>
<evidence type="ECO:0000313" key="4">
    <source>
        <dbReference type="EMBL" id="WAL66221.1"/>
    </source>
</evidence>
<proteinExistence type="predicted"/>
<evidence type="ECO:0000256" key="1">
    <source>
        <dbReference type="PROSITE-ProRule" id="PRU00473"/>
    </source>
</evidence>
<dbReference type="Gene3D" id="3.30.1330.60">
    <property type="entry name" value="OmpA-like domain"/>
    <property type="match status" value="1"/>
</dbReference>
<keyword evidence="2" id="KW-0812">Transmembrane</keyword>
<dbReference type="SUPFAM" id="SSF103088">
    <property type="entry name" value="OmpA-like"/>
    <property type="match status" value="1"/>
</dbReference>
<dbReference type="PROSITE" id="PS51123">
    <property type="entry name" value="OMPA_2"/>
    <property type="match status" value="1"/>
</dbReference>
<keyword evidence="5" id="KW-1185">Reference proteome</keyword>